<feature type="chain" id="PRO_5042022052" description="Prolyl oligopeptidase" evidence="1">
    <location>
        <begin position="25"/>
        <end position="244"/>
    </location>
</feature>
<comment type="caution">
    <text evidence="2">The sequence shown here is derived from an EMBL/GenBank/DDBJ whole genome shotgun (WGS) entry which is preliminary data.</text>
</comment>
<dbReference type="AlphaFoldDB" id="A0AAD2FT43"/>
<accession>A0AAD2FT43</accession>
<reference evidence="2" key="1">
    <citation type="submission" date="2023-08" db="EMBL/GenBank/DDBJ databases">
        <authorList>
            <person name="Audoor S."/>
            <person name="Bilcke G."/>
        </authorList>
    </citation>
    <scope>NUCLEOTIDE SEQUENCE</scope>
</reference>
<protein>
    <recommendedName>
        <fullName evidence="4">Prolyl oligopeptidase</fullName>
    </recommendedName>
</protein>
<proteinExistence type="predicted"/>
<feature type="signal peptide" evidence="1">
    <location>
        <begin position="1"/>
        <end position="24"/>
    </location>
</feature>
<evidence type="ECO:0008006" key="4">
    <source>
        <dbReference type="Google" id="ProtNLM"/>
    </source>
</evidence>
<dbReference type="EMBL" id="CAKOGP040001792">
    <property type="protein sequence ID" value="CAJ1951928.1"/>
    <property type="molecule type" value="Genomic_DNA"/>
</dbReference>
<organism evidence="2 3">
    <name type="scientific">Cylindrotheca closterium</name>
    <dbReference type="NCBI Taxonomy" id="2856"/>
    <lineage>
        <taxon>Eukaryota</taxon>
        <taxon>Sar</taxon>
        <taxon>Stramenopiles</taxon>
        <taxon>Ochrophyta</taxon>
        <taxon>Bacillariophyta</taxon>
        <taxon>Bacillariophyceae</taxon>
        <taxon>Bacillariophycidae</taxon>
        <taxon>Bacillariales</taxon>
        <taxon>Bacillariaceae</taxon>
        <taxon>Cylindrotheca</taxon>
    </lineage>
</organism>
<evidence type="ECO:0000313" key="3">
    <source>
        <dbReference type="Proteomes" id="UP001295423"/>
    </source>
</evidence>
<sequence>MTAYHQALAICMALLATATTTTMAQQAQPVAIMPAESFLNSKIPFPGVRFQQYRWLSDEDRQKVLDAGYTPEEWDQPTLAVSESVPFSDLGILQPKITALGLTQEQWDCYVNNYSGYKWSQLSSELQIHAIALGWTPNTWANRATSKPDIFRNFWDELSDPIKKTAGEFCYFENTWNEDNLRYWTTAPPSVHTTQAPTKPPTAAPSRTIRPTIAPIALASTSPSLSIGLELLLVVGTAATFMMV</sequence>
<dbReference type="Proteomes" id="UP001295423">
    <property type="component" value="Unassembled WGS sequence"/>
</dbReference>
<name>A0AAD2FT43_9STRA</name>
<evidence type="ECO:0000256" key="1">
    <source>
        <dbReference type="SAM" id="SignalP"/>
    </source>
</evidence>
<keyword evidence="1" id="KW-0732">Signal</keyword>
<keyword evidence="3" id="KW-1185">Reference proteome</keyword>
<evidence type="ECO:0000313" key="2">
    <source>
        <dbReference type="EMBL" id="CAJ1951928.1"/>
    </source>
</evidence>
<gene>
    <name evidence="2" type="ORF">CYCCA115_LOCUS13308</name>
</gene>